<accession>A0ACC2VAP4</accession>
<dbReference type="Proteomes" id="UP001230649">
    <property type="component" value="Unassembled WGS sequence"/>
</dbReference>
<protein>
    <submittedName>
        <fullName evidence="1">Uncharacterized protein</fullName>
    </submittedName>
</protein>
<sequence length="440" mass="48575">MAPTLPSSPFNSAAPVYDKRPQYLAKGALLELAKDFNIAHDEEILRTELANMVNIYIQAHEAELIGNEKYKRLFGGRRGGRAHETSPSDSPEVFDQVKATADNVTSRAQEIINDKVKPVINDKVKPTLFDAYQSASEYITGQDVVGQASSTLQSSQRKATRAAKDISSRTQNAVNGMGGIGAASDVQLMSGSPARNLRNAGTAVATTAGQAAEVVGPVANRVGEIVMEGADRGIVAWEQYGRREAKQFVRHAQEHLSSAKRLVSILLFSEMLILLYHVLPWQQYIIEIPPSKYSFSAWKRALHYILFFVPEKRFTVSLPSTLAPFSTAGRLALWSWAFWAAFTVVPPFLASHVVTFLPQNVARRASRRRGTEPEPPLPQWDPMVFTIVRLALTIWPLTSACPDGWRQMMESLGSLSGRVLMAGVAFAMVFSERMAELVRD</sequence>
<name>A0ACC2VAP4_9TREE</name>
<gene>
    <name evidence="1" type="ORF">QFC20_006486</name>
</gene>
<keyword evidence="2" id="KW-1185">Reference proteome</keyword>
<evidence type="ECO:0000313" key="1">
    <source>
        <dbReference type="EMBL" id="KAJ9096153.1"/>
    </source>
</evidence>
<comment type="caution">
    <text evidence="1">The sequence shown here is derived from an EMBL/GenBank/DDBJ whole genome shotgun (WGS) entry which is preliminary data.</text>
</comment>
<reference evidence="1" key="1">
    <citation type="submission" date="2023-04" db="EMBL/GenBank/DDBJ databases">
        <title>Draft Genome sequencing of Naganishia species isolated from polar environments using Oxford Nanopore Technology.</title>
        <authorList>
            <person name="Leo P."/>
            <person name="Venkateswaran K."/>
        </authorList>
    </citation>
    <scope>NUCLEOTIDE SEQUENCE</scope>
    <source>
        <strain evidence="1">MNA-CCFEE 5262</strain>
    </source>
</reference>
<evidence type="ECO:0000313" key="2">
    <source>
        <dbReference type="Proteomes" id="UP001230649"/>
    </source>
</evidence>
<organism evidence="1 2">
    <name type="scientific">Naganishia adeliensis</name>
    <dbReference type="NCBI Taxonomy" id="92952"/>
    <lineage>
        <taxon>Eukaryota</taxon>
        <taxon>Fungi</taxon>
        <taxon>Dikarya</taxon>
        <taxon>Basidiomycota</taxon>
        <taxon>Agaricomycotina</taxon>
        <taxon>Tremellomycetes</taxon>
        <taxon>Filobasidiales</taxon>
        <taxon>Filobasidiaceae</taxon>
        <taxon>Naganishia</taxon>
    </lineage>
</organism>
<proteinExistence type="predicted"/>
<dbReference type="EMBL" id="JASBWS010000116">
    <property type="protein sequence ID" value="KAJ9096153.1"/>
    <property type="molecule type" value="Genomic_DNA"/>
</dbReference>